<protein>
    <submittedName>
        <fullName evidence="2">Enoyl-CoA hydratase</fullName>
        <ecNumber evidence="2">4.2.1.17</ecNumber>
    </submittedName>
</protein>
<evidence type="ECO:0000313" key="2">
    <source>
        <dbReference type="EMBL" id="AZZ54584.1"/>
    </source>
</evidence>
<comment type="similarity">
    <text evidence="1">Belongs to the enoyl-CoA hydratase/isomerase family.</text>
</comment>
<sequence length="263" mass="27643">MSDERPRVRIERRGPVLAIVLDRPEKRNAADIRLLSELAAAYGELDRDPDLRVGVVLAEGEHFTAGLDLADIGPRLGTGGLDFVPECGLDPWGVYTRPVAKPVVIGLQGTCLTLGIELALASDVVVAEESTTFGQIEVTRGILPFGGATLRFPRAVGWGNAMRWILTGELFDAAEAHRIGLVQEVVPDGTVADVAHALAARIAAQAPLAVQAALANARLAVVASDAEAAAALPTELARLVGSDDARIGAEAFLSRTTAEFTGR</sequence>
<dbReference type="Proteomes" id="UP000283946">
    <property type="component" value="Chromosome"/>
</dbReference>
<dbReference type="InterPro" id="IPR029045">
    <property type="entry name" value="ClpP/crotonase-like_dom_sf"/>
</dbReference>
<evidence type="ECO:0000313" key="3">
    <source>
        <dbReference type="Proteomes" id="UP000283946"/>
    </source>
</evidence>
<dbReference type="Gene3D" id="3.90.226.10">
    <property type="entry name" value="2-enoyl-CoA Hydratase, Chain A, domain 1"/>
    <property type="match status" value="1"/>
</dbReference>
<evidence type="ECO:0000256" key="1">
    <source>
        <dbReference type="ARBA" id="ARBA00005254"/>
    </source>
</evidence>
<dbReference type="CDD" id="cd06558">
    <property type="entry name" value="crotonase-like"/>
    <property type="match status" value="1"/>
</dbReference>
<dbReference type="InterPro" id="IPR001753">
    <property type="entry name" value="Enoyl-CoA_hydra/iso"/>
</dbReference>
<dbReference type="KEGG" id="ria:C7V51_00790"/>
<gene>
    <name evidence="2" type="ORF">C7V51_00790</name>
</gene>
<dbReference type="EC" id="4.2.1.17" evidence="2"/>
<dbReference type="RefSeq" id="WP_104263796.1">
    <property type="nucleotide sequence ID" value="NZ_CP028130.1"/>
</dbReference>
<accession>A0AAD1ELK5</accession>
<reference evidence="2 3" key="1">
    <citation type="submission" date="2018-03" db="EMBL/GenBank/DDBJ databases">
        <title>Bacteriophage NCPPB3778 and a type I-E CRISPR drive the evolution of the US Biological Select Agent, Rathayibacter toxicus.</title>
        <authorList>
            <person name="Davis E.W.II."/>
            <person name="Tabima J.F."/>
            <person name="Weisberg A.J."/>
            <person name="Dantas Lopes L."/>
            <person name="Wiseman M.S."/>
            <person name="Wiseman M.S."/>
            <person name="Pupko T."/>
            <person name="Belcher M.S."/>
            <person name="Sechler A.J."/>
            <person name="Tancos M.A."/>
            <person name="Schroeder B.K."/>
            <person name="Murray T.D."/>
            <person name="Luster D.G."/>
            <person name="Schneider W.L."/>
            <person name="Rogers E."/>
            <person name="Andreote F.D."/>
            <person name="Grunwald N.J."/>
            <person name="Putnam M.L."/>
            <person name="Chang J.H."/>
        </authorList>
    </citation>
    <scope>NUCLEOTIDE SEQUENCE [LARGE SCALE GENOMIC DNA]</scope>
    <source>
        <strain evidence="2 3">NCCPB 2253</strain>
    </source>
</reference>
<organism evidence="2 3">
    <name type="scientific">Rathayibacter iranicus</name>
    <dbReference type="NCBI Taxonomy" id="59737"/>
    <lineage>
        <taxon>Bacteria</taxon>
        <taxon>Bacillati</taxon>
        <taxon>Actinomycetota</taxon>
        <taxon>Actinomycetes</taxon>
        <taxon>Micrococcales</taxon>
        <taxon>Microbacteriaceae</taxon>
        <taxon>Rathayibacter</taxon>
    </lineage>
</organism>
<dbReference type="GO" id="GO:0004300">
    <property type="term" value="F:enoyl-CoA hydratase activity"/>
    <property type="evidence" value="ECO:0007669"/>
    <property type="project" value="UniProtKB-EC"/>
</dbReference>
<dbReference type="InterPro" id="IPR014748">
    <property type="entry name" value="Enoyl-CoA_hydra_C"/>
</dbReference>
<name>A0AAD1ELK5_9MICO</name>
<dbReference type="Pfam" id="PF00378">
    <property type="entry name" value="ECH_1"/>
    <property type="match status" value="1"/>
</dbReference>
<proteinExistence type="inferred from homology"/>
<dbReference type="SUPFAM" id="SSF52096">
    <property type="entry name" value="ClpP/crotonase"/>
    <property type="match status" value="1"/>
</dbReference>
<dbReference type="Gene3D" id="1.10.12.10">
    <property type="entry name" value="Lyase 2-enoyl-coa Hydratase, Chain A, domain 2"/>
    <property type="match status" value="1"/>
</dbReference>
<dbReference type="AlphaFoldDB" id="A0AAD1ELK5"/>
<dbReference type="PANTHER" id="PTHR43802">
    <property type="entry name" value="ENOYL-COA HYDRATASE"/>
    <property type="match status" value="1"/>
</dbReference>
<dbReference type="EMBL" id="CP028130">
    <property type="protein sequence ID" value="AZZ54584.1"/>
    <property type="molecule type" value="Genomic_DNA"/>
</dbReference>
<dbReference type="NCBIfam" id="NF005126">
    <property type="entry name" value="PRK06563.1"/>
    <property type="match status" value="1"/>
</dbReference>
<dbReference type="PANTHER" id="PTHR43802:SF1">
    <property type="entry name" value="IP11341P-RELATED"/>
    <property type="match status" value="1"/>
</dbReference>
<keyword evidence="2" id="KW-0456">Lyase</keyword>